<sequence>MGEPRAAVEARLGRPSSIYQLPSGLELEYATGPYGQYTYMARFGPDDKLISYEQVLDTPGFARVKVGVSKQQDVLHLLGRPTEKSYLSIPKLVVWSYRYKESGVWDSMMHVHFDRDGIVRMMLNGPDPDKEERRFYGDERLASTLAPIPNANYGVSSCGIEMRPIGPHSPTGLTPTYGCGSIRSSFACSLFSAAR</sequence>
<protein>
    <submittedName>
        <fullName evidence="1">Uncharacterized protein</fullName>
    </submittedName>
</protein>
<comment type="caution">
    <text evidence="1">The sequence shown here is derived from an EMBL/GenBank/DDBJ whole genome shotgun (WGS) entry which is preliminary data.</text>
</comment>
<dbReference type="AlphaFoldDB" id="A0A1E8PMD5"/>
<reference evidence="1 2" key="1">
    <citation type="submission" date="2016-10" db="EMBL/GenBank/DDBJ databases">
        <title>Updated version of Genome Assembly of Janthinobacterium lividum ERGS5:01.</title>
        <authorList>
            <person name="Kumar R."/>
            <person name="Acharya V."/>
            <person name="Singh D."/>
        </authorList>
    </citation>
    <scope>NUCLEOTIDE SEQUENCE [LARGE SCALE GENOMIC DNA]</scope>
    <source>
        <strain evidence="1 2">ERGS5:01</strain>
    </source>
</reference>
<gene>
    <name evidence="1" type="ORF">BA896_017185</name>
</gene>
<dbReference type="Proteomes" id="UP000092634">
    <property type="component" value="Unassembled WGS sequence"/>
</dbReference>
<accession>A0A1E8PMD5</accession>
<evidence type="ECO:0000313" key="2">
    <source>
        <dbReference type="Proteomes" id="UP000092634"/>
    </source>
</evidence>
<name>A0A1E8PMD5_9BURK</name>
<proteinExistence type="predicted"/>
<organism evidence="1 2">
    <name type="scientific">Janthinobacterium lividum</name>
    <dbReference type="NCBI Taxonomy" id="29581"/>
    <lineage>
        <taxon>Bacteria</taxon>
        <taxon>Pseudomonadati</taxon>
        <taxon>Pseudomonadota</taxon>
        <taxon>Betaproteobacteria</taxon>
        <taxon>Burkholderiales</taxon>
        <taxon>Oxalobacteraceae</taxon>
        <taxon>Janthinobacterium</taxon>
    </lineage>
</organism>
<evidence type="ECO:0000313" key="1">
    <source>
        <dbReference type="EMBL" id="OFJ47472.1"/>
    </source>
</evidence>
<dbReference type="EMBL" id="MAQB02000006">
    <property type="protein sequence ID" value="OFJ47472.1"/>
    <property type="molecule type" value="Genomic_DNA"/>
</dbReference>